<dbReference type="Proteomes" id="UP000537141">
    <property type="component" value="Unassembled WGS sequence"/>
</dbReference>
<keyword evidence="2" id="KW-1185">Reference proteome</keyword>
<accession>A0A7X0NGT7</accession>
<evidence type="ECO:0000313" key="1">
    <source>
        <dbReference type="EMBL" id="MBB6543036.1"/>
    </source>
</evidence>
<dbReference type="RefSeq" id="WP_184423847.1">
    <property type="nucleotide sequence ID" value="NZ_BAABLB010000049.1"/>
</dbReference>
<proteinExistence type="predicted"/>
<dbReference type="AlphaFoldDB" id="A0A7X0NGT7"/>
<dbReference type="EMBL" id="JACHHU010000010">
    <property type="protein sequence ID" value="MBB6543036.1"/>
    <property type="molecule type" value="Genomic_DNA"/>
</dbReference>
<evidence type="ECO:0000313" key="2">
    <source>
        <dbReference type="Proteomes" id="UP000537141"/>
    </source>
</evidence>
<gene>
    <name evidence="1" type="ORF">HNQ55_001543</name>
</gene>
<name>A0A7X0NGT7_9GAMM</name>
<organism evidence="1 2">
    <name type="scientific">Thalassotalea piscium</name>
    <dbReference type="NCBI Taxonomy" id="1230533"/>
    <lineage>
        <taxon>Bacteria</taxon>
        <taxon>Pseudomonadati</taxon>
        <taxon>Pseudomonadota</taxon>
        <taxon>Gammaproteobacteria</taxon>
        <taxon>Alteromonadales</taxon>
        <taxon>Colwelliaceae</taxon>
        <taxon>Thalassotalea</taxon>
    </lineage>
</organism>
<sequence>MAKDNLRISISPDSHMTRVILGAAQEDTCSFKDFIINHAYKNILREAGINKTLLYERKYIEGLDHIETKPNVKTKAKKATVDEEVKSERTIEGFKSNSFV</sequence>
<comment type="caution">
    <text evidence="1">The sequence shown here is derived from an EMBL/GenBank/DDBJ whole genome shotgun (WGS) entry which is preliminary data.</text>
</comment>
<reference evidence="1 2" key="1">
    <citation type="submission" date="2020-08" db="EMBL/GenBank/DDBJ databases">
        <title>Genomic Encyclopedia of Type Strains, Phase IV (KMG-IV): sequencing the most valuable type-strain genomes for metagenomic binning, comparative biology and taxonomic classification.</title>
        <authorList>
            <person name="Goeker M."/>
        </authorList>
    </citation>
    <scope>NUCLEOTIDE SEQUENCE [LARGE SCALE GENOMIC DNA]</scope>
    <source>
        <strain evidence="1 2">DSM 26287</strain>
    </source>
</reference>
<protein>
    <submittedName>
        <fullName evidence="1">Uncharacterized protein</fullName>
    </submittedName>
</protein>